<evidence type="ECO:0000259" key="4">
    <source>
        <dbReference type="PROSITE" id="PS50961"/>
    </source>
</evidence>
<evidence type="ECO:0000313" key="5">
    <source>
        <dbReference type="EMBL" id="TMW90558.1"/>
    </source>
</evidence>
<proteinExistence type="predicted"/>
<dbReference type="InterPro" id="IPR045180">
    <property type="entry name" value="La_dom_prot"/>
</dbReference>
<feature type="compositionally biased region" description="Low complexity" evidence="3">
    <location>
        <begin position="61"/>
        <end position="76"/>
    </location>
</feature>
<feature type="region of interest" description="Disordered" evidence="3">
    <location>
        <begin position="486"/>
        <end position="560"/>
    </location>
</feature>
<feature type="domain" description="HTH La-type RNA-binding" evidence="4">
    <location>
        <begin position="384"/>
        <end position="478"/>
    </location>
</feature>
<dbReference type="Pfam" id="PF05383">
    <property type="entry name" value="La"/>
    <property type="match status" value="1"/>
</dbReference>
<dbReference type="AlphaFoldDB" id="A0A6N2B948"/>
<dbReference type="InterPro" id="IPR006630">
    <property type="entry name" value="La_HTH"/>
</dbReference>
<feature type="compositionally biased region" description="Basic and acidic residues" evidence="3">
    <location>
        <begin position="302"/>
        <end position="312"/>
    </location>
</feature>
<dbReference type="SUPFAM" id="SSF46785">
    <property type="entry name" value="Winged helix' DNA-binding domain"/>
    <property type="match status" value="1"/>
</dbReference>
<dbReference type="EMBL" id="RXGB01004094">
    <property type="protein sequence ID" value="TMW90558.1"/>
    <property type="molecule type" value="Genomic_DNA"/>
</dbReference>
<dbReference type="InterPro" id="IPR036390">
    <property type="entry name" value="WH_DNA-bd_sf"/>
</dbReference>
<reference evidence="5" key="1">
    <citation type="submission" date="2019-05" db="EMBL/GenBank/DDBJ databases">
        <title>The de novo reference genome and transcriptome assemblies of the wild tomato species Solanum chilense.</title>
        <authorList>
            <person name="Stam R."/>
            <person name="Nosenko T."/>
            <person name="Hoerger A.C."/>
            <person name="Stephan W."/>
            <person name="Seidel M.A."/>
            <person name="Kuhn J.M.M."/>
            <person name="Haberer G."/>
            <person name="Tellier A."/>
        </authorList>
    </citation>
    <scope>NUCLEOTIDE SEQUENCE</scope>
    <source>
        <tissue evidence="5">Mature leaves</tissue>
    </source>
</reference>
<keyword evidence="1 2" id="KW-0694">RNA-binding</keyword>
<feature type="compositionally biased region" description="Polar residues" evidence="3">
    <location>
        <begin position="169"/>
        <end position="184"/>
    </location>
</feature>
<gene>
    <name evidence="5" type="ORF">EJD97_015557</name>
</gene>
<feature type="region of interest" description="Disordered" evidence="3">
    <location>
        <begin position="142"/>
        <end position="241"/>
    </location>
</feature>
<feature type="region of interest" description="Disordered" evidence="3">
    <location>
        <begin position="61"/>
        <end position="127"/>
    </location>
</feature>
<evidence type="ECO:0000256" key="3">
    <source>
        <dbReference type="SAM" id="MobiDB-lite"/>
    </source>
</evidence>
<feature type="compositionally biased region" description="Polar residues" evidence="3">
    <location>
        <begin position="534"/>
        <end position="544"/>
    </location>
</feature>
<dbReference type="CDD" id="cd07323">
    <property type="entry name" value="LAM"/>
    <property type="match status" value="1"/>
</dbReference>
<evidence type="ECO:0000256" key="1">
    <source>
        <dbReference type="ARBA" id="ARBA00022884"/>
    </source>
</evidence>
<name>A0A6N2B948_SOLCI</name>
<dbReference type="PROSITE" id="PS50961">
    <property type="entry name" value="HTH_LA"/>
    <property type="match status" value="1"/>
</dbReference>
<feature type="compositionally biased region" description="Polar residues" evidence="3">
    <location>
        <begin position="87"/>
        <end position="114"/>
    </location>
</feature>
<feature type="compositionally biased region" description="Polar residues" evidence="3">
    <location>
        <begin position="147"/>
        <end position="159"/>
    </location>
</feature>
<protein>
    <recommendedName>
        <fullName evidence="4">HTH La-type RNA-binding domain-containing protein</fullName>
    </recommendedName>
</protein>
<feature type="compositionally biased region" description="Pro residues" evidence="3">
    <location>
        <begin position="230"/>
        <end position="241"/>
    </location>
</feature>
<feature type="compositionally biased region" description="Low complexity" evidence="3">
    <location>
        <begin position="185"/>
        <end position="201"/>
    </location>
</feature>
<dbReference type="Gene3D" id="1.10.10.10">
    <property type="entry name" value="Winged helix-like DNA-binding domain superfamily/Winged helix DNA-binding domain"/>
    <property type="match status" value="1"/>
</dbReference>
<dbReference type="PANTHER" id="PTHR22792:SF155">
    <property type="entry name" value="LA-RELATED PROTEIN 1C-LIKE"/>
    <property type="match status" value="1"/>
</dbReference>
<dbReference type="GO" id="GO:0003723">
    <property type="term" value="F:RNA binding"/>
    <property type="evidence" value="ECO:0007669"/>
    <property type="project" value="UniProtKB-UniRule"/>
</dbReference>
<organism evidence="5">
    <name type="scientific">Solanum chilense</name>
    <name type="common">Tomato</name>
    <name type="synonym">Lycopersicon chilense</name>
    <dbReference type="NCBI Taxonomy" id="4083"/>
    <lineage>
        <taxon>Eukaryota</taxon>
        <taxon>Viridiplantae</taxon>
        <taxon>Streptophyta</taxon>
        <taxon>Embryophyta</taxon>
        <taxon>Tracheophyta</taxon>
        <taxon>Spermatophyta</taxon>
        <taxon>Magnoliopsida</taxon>
        <taxon>eudicotyledons</taxon>
        <taxon>Gunneridae</taxon>
        <taxon>Pentapetalae</taxon>
        <taxon>asterids</taxon>
        <taxon>lamiids</taxon>
        <taxon>Solanales</taxon>
        <taxon>Solanaceae</taxon>
        <taxon>Solanoideae</taxon>
        <taxon>Solaneae</taxon>
        <taxon>Solanum</taxon>
        <taxon>Solanum subgen. Lycopersicon</taxon>
    </lineage>
</organism>
<dbReference type="InterPro" id="IPR036388">
    <property type="entry name" value="WH-like_DNA-bd_sf"/>
</dbReference>
<comment type="caution">
    <text evidence="5">The sequence shown here is derived from an EMBL/GenBank/DDBJ whole genome shotgun (WGS) entry which is preliminary data.</text>
</comment>
<feature type="compositionally biased region" description="Gly residues" evidence="3">
    <location>
        <begin position="213"/>
        <end position="224"/>
    </location>
</feature>
<feature type="compositionally biased region" description="Polar residues" evidence="3">
    <location>
        <begin position="487"/>
        <end position="520"/>
    </location>
</feature>
<evidence type="ECO:0000256" key="2">
    <source>
        <dbReference type="PROSITE-ProRule" id="PRU00332"/>
    </source>
</evidence>
<feature type="region of interest" description="Disordered" evidence="3">
    <location>
        <begin position="256"/>
        <end position="316"/>
    </location>
</feature>
<dbReference type="SMART" id="SM00715">
    <property type="entry name" value="LA"/>
    <property type="match status" value="1"/>
</dbReference>
<dbReference type="PANTHER" id="PTHR22792">
    <property type="entry name" value="LUPUS LA PROTEIN-RELATED"/>
    <property type="match status" value="1"/>
</dbReference>
<accession>A0A6N2B948</accession>
<sequence length="560" mass="58812">MATPPPDFSASPPAANTDGVAVVTSGAGAAAVGATVSSPQARRSLQAPWAQVVRGGEVEAVSVSSPRSPSPMAAAAGVSPEKISLSDDCSTQKISPEISTSGALPESSDSNDSNVGRPKKPAWNKPVNGVVEAVSVMGGAVSWPALSESTRPSPKSATDSAKPIPDGSVSVSQGPIISQSPQKQANVNANTNSNANPTTPVRQRSMKYRGSSSSGGGGGSGPGAGAFIRTPPPPPPPLPPPFPVMHFPPVLEPPVRGARPVGGFPSQPHGVNDHSSHRNHGRKGNFGGRPRGDGSYHNNHGGRRDQDRRDVHMGPPFAPPPHAAFMRAPLPGSGPFLPTPMRTPFVNQMAYDMTPFFYVPPLSPEPYSAVPIINQAPQLPQHLPLVDPNLPSSLVNQIEYYFSDANLVKDDFLRVKMDEEGWVPMHLIANFPRVKKMTEKVQSDIIQFILYCLRASTFVEVQDDKVRRRDGWRKWTRTAGQLAADSGLSTPVASTDSGPTASLQNVSENESATNISSATEVTDAHLEVAAGGSSDESANQSNPAQEEGSAGVENISTNHA</sequence>